<dbReference type="PROSITE" id="PS00109">
    <property type="entry name" value="PROTEIN_KINASE_TYR"/>
    <property type="match status" value="1"/>
</dbReference>
<proteinExistence type="predicted"/>
<dbReference type="EMBL" id="JANKHO010002668">
    <property type="protein sequence ID" value="KAJ3490006.1"/>
    <property type="molecule type" value="Genomic_DNA"/>
</dbReference>
<dbReference type="Proteomes" id="UP001148786">
    <property type="component" value="Unassembled WGS sequence"/>
</dbReference>
<dbReference type="InterPro" id="IPR040976">
    <property type="entry name" value="Pkinase_fungal"/>
</dbReference>
<name>A0A9W8JNN2_9AGAR</name>
<gene>
    <name evidence="3" type="ORF">NLJ89_g11477</name>
</gene>
<comment type="caution">
    <text evidence="3">The sequence shown here is derived from an EMBL/GenBank/DDBJ whole genome shotgun (WGS) entry which is preliminary data.</text>
</comment>
<evidence type="ECO:0000313" key="4">
    <source>
        <dbReference type="Proteomes" id="UP001148786"/>
    </source>
</evidence>
<keyword evidence="4" id="KW-1185">Reference proteome</keyword>
<dbReference type="PANTHER" id="PTHR38248">
    <property type="entry name" value="FUNK1 6"/>
    <property type="match status" value="1"/>
</dbReference>
<evidence type="ECO:0000259" key="2">
    <source>
        <dbReference type="Pfam" id="PF17667"/>
    </source>
</evidence>
<feature type="region of interest" description="Disordered" evidence="1">
    <location>
        <begin position="1"/>
        <end position="74"/>
    </location>
</feature>
<dbReference type="InterPro" id="IPR008266">
    <property type="entry name" value="Tyr_kinase_AS"/>
</dbReference>
<dbReference type="OrthoDB" id="5584477at2759"/>
<organism evidence="3 4">
    <name type="scientific">Agrocybe chaxingu</name>
    <dbReference type="NCBI Taxonomy" id="84603"/>
    <lineage>
        <taxon>Eukaryota</taxon>
        <taxon>Fungi</taxon>
        <taxon>Dikarya</taxon>
        <taxon>Basidiomycota</taxon>
        <taxon>Agaricomycotina</taxon>
        <taxon>Agaricomycetes</taxon>
        <taxon>Agaricomycetidae</taxon>
        <taxon>Agaricales</taxon>
        <taxon>Agaricineae</taxon>
        <taxon>Strophariaceae</taxon>
        <taxon>Agrocybe</taxon>
    </lineage>
</organism>
<sequence>MSLEYLKKATGNSFKSKSKSTQSHSLDQAQFLLAKSGSSTGTPPPTPGSKRLTGSSSLDTPLRPTSDGPKSGHRTVAAMTPLLEAEIKGTTQHVDPGFFNRVVKKRARRTGIDDISIAQFIQNSGLYNSDAKQWNNITKTTVEKDLYPHFLKIFQQVVATFHVKEREVIATFNIKIKHIEGSLGDSKLKTSPDLFFYGSGPNFHPKGLQLELKDKADYRYCASPCEIKTEHNLSEEGVVTQVGVYARQCFIQQGNRHYVYSLVMTEKRVFLLQFDRNGILRGEYVDIHENPVDFVYLILLVSSPNCTTLGFDTSVYWRGDKRYIKTLNEDGKRVEYEIINSEPFFQRRTIRGRGTLCWLGRDPRGILRIIKDSWQAQGRNPEADLLEELKGVPGVGQMIAFEPEKLTIAGLRGMNDKALPSGMVDRLFRRIVLKAYGNQIEDFANPKQFLYAFRDAVAGHKSMWDMNIIHRDISVNNILIGEEGAEEGWRGVVIDMDMAVRWQREHTMAAVDFRTGTRAFQALLVIGSEQDKAKGVVILPHDHMDDLESFFYVFSWVCMGRNQYGQPVKCAVLEHWEGDDLQDVFVHKENFLVSKSVNPKHDEVIHNFGPIFQNLFDGLRVLGQNTEDSC</sequence>
<dbReference type="AlphaFoldDB" id="A0A9W8JNN2"/>
<evidence type="ECO:0000313" key="3">
    <source>
        <dbReference type="EMBL" id="KAJ3490006.1"/>
    </source>
</evidence>
<protein>
    <recommendedName>
        <fullName evidence="2">Fungal-type protein kinase domain-containing protein</fullName>
    </recommendedName>
</protein>
<accession>A0A9W8JNN2</accession>
<dbReference type="Gene3D" id="1.10.510.10">
    <property type="entry name" value="Transferase(Phosphotransferase) domain 1"/>
    <property type="match status" value="1"/>
</dbReference>
<dbReference type="PANTHER" id="PTHR38248:SF2">
    <property type="entry name" value="FUNK1 11"/>
    <property type="match status" value="1"/>
</dbReference>
<evidence type="ECO:0000256" key="1">
    <source>
        <dbReference type="SAM" id="MobiDB-lite"/>
    </source>
</evidence>
<dbReference type="GO" id="GO:0004672">
    <property type="term" value="F:protein kinase activity"/>
    <property type="evidence" value="ECO:0007669"/>
    <property type="project" value="InterPro"/>
</dbReference>
<dbReference type="Pfam" id="PF17667">
    <property type="entry name" value="Pkinase_fungal"/>
    <property type="match status" value="2"/>
</dbReference>
<feature type="domain" description="Fungal-type protein kinase" evidence="2">
    <location>
        <begin position="214"/>
        <end position="400"/>
    </location>
</feature>
<dbReference type="InterPro" id="IPR011009">
    <property type="entry name" value="Kinase-like_dom_sf"/>
</dbReference>
<dbReference type="SUPFAM" id="SSF56112">
    <property type="entry name" value="Protein kinase-like (PK-like)"/>
    <property type="match status" value="1"/>
</dbReference>
<feature type="domain" description="Fungal-type protein kinase" evidence="2">
    <location>
        <begin position="424"/>
        <end position="558"/>
    </location>
</feature>
<feature type="compositionally biased region" description="Polar residues" evidence="1">
    <location>
        <begin position="10"/>
        <end position="28"/>
    </location>
</feature>
<reference evidence="3" key="1">
    <citation type="submission" date="2022-07" db="EMBL/GenBank/DDBJ databases">
        <title>Genome Sequence of Agrocybe chaxingu.</title>
        <authorList>
            <person name="Buettner E."/>
        </authorList>
    </citation>
    <scope>NUCLEOTIDE SEQUENCE</scope>
    <source>
        <strain evidence="3">MP-N11</strain>
    </source>
</reference>